<dbReference type="InterPro" id="IPR052348">
    <property type="entry name" value="Metallopeptidase_M50B"/>
</dbReference>
<keyword evidence="8" id="KW-0378">Hydrolase</keyword>
<dbReference type="AlphaFoldDB" id="A0A252F5K4"/>
<dbReference type="EMBL" id="NHOC01000004">
    <property type="protein sequence ID" value="OUM20950.1"/>
    <property type="molecule type" value="Genomic_DNA"/>
</dbReference>
<evidence type="ECO:0000259" key="14">
    <source>
        <dbReference type="Pfam" id="PF02163"/>
    </source>
</evidence>
<feature type="transmembrane region" description="Helical" evidence="13">
    <location>
        <begin position="92"/>
        <end position="115"/>
    </location>
</feature>
<evidence type="ECO:0000256" key="9">
    <source>
        <dbReference type="ARBA" id="ARBA00022833"/>
    </source>
</evidence>
<protein>
    <recommendedName>
        <fullName evidence="14">Peptidase M50 domain-containing protein</fullName>
    </recommendedName>
</protein>
<dbReference type="PANTHER" id="PTHR35864:SF1">
    <property type="entry name" value="ZINC METALLOPROTEASE YWHC-RELATED"/>
    <property type="match status" value="1"/>
</dbReference>
<name>A0A252F5K4_9FIRM</name>
<comment type="caution">
    <text evidence="15">The sequence shown here is derived from an EMBL/GenBank/DDBJ whole genome shotgun (WGS) entry which is preliminary data.</text>
</comment>
<evidence type="ECO:0000256" key="6">
    <source>
        <dbReference type="ARBA" id="ARBA00022692"/>
    </source>
</evidence>
<feature type="domain" description="Peptidase M50" evidence="14">
    <location>
        <begin position="127"/>
        <end position="185"/>
    </location>
</feature>
<evidence type="ECO:0000256" key="3">
    <source>
        <dbReference type="ARBA" id="ARBA00007931"/>
    </source>
</evidence>
<dbReference type="RefSeq" id="WP_087018380.1">
    <property type="nucleotide sequence ID" value="NZ_CP178353.1"/>
</dbReference>
<keyword evidence="9" id="KW-0862">Zinc</keyword>
<dbReference type="Proteomes" id="UP000194903">
    <property type="component" value="Unassembled WGS sequence"/>
</dbReference>
<sequence length="212" mass="23215">MFSGNWNDILIELLISIPAVLLCLSVHEAAHGFAANALGDPTAKNAGRLTLDPIHHLDPIGTICLLLFHVGWAKPVPVDVRYFKKPRRDIALVSLAGPLSNFLLALIALFLQRIFMSGNSTILLALGLFCYSTAVMSIGLGVFNLIPVPPLDGSKILFSFLPYQAEFKFARYQQYIQFGLLILLLLGVLDTPINVVINFVYRILSAVVGLVL</sequence>
<keyword evidence="4" id="KW-1003">Cell membrane</keyword>
<comment type="subcellular location">
    <subcellularLocation>
        <location evidence="2">Cell membrane</location>
        <topology evidence="2">Multi-pass membrane protein</topology>
    </subcellularLocation>
</comment>
<evidence type="ECO:0000256" key="1">
    <source>
        <dbReference type="ARBA" id="ARBA00001947"/>
    </source>
</evidence>
<keyword evidence="6 13" id="KW-0812">Transmembrane</keyword>
<evidence type="ECO:0000256" key="4">
    <source>
        <dbReference type="ARBA" id="ARBA00022475"/>
    </source>
</evidence>
<keyword evidence="10 13" id="KW-1133">Transmembrane helix</keyword>
<comment type="cofactor">
    <cofactor evidence="1">
        <name>Zn(2+)</name>
        <dbReference type="ChEBI" id="CHEBI:29105"/>
    </cofactor>
</comment>
<dbReference type="GO" id="GO:0006508">
    <property type="term" value="P:proteolysis"/>
    <property type="evidence" value="ECO:0007669"/>
    <property type="project" value="UniProtKB-KW"/>
</dbReference>
<dbReference type="GO" id="GO:0008237">
    <property type="term" value="F:metallopeptidase activity"/>
    <property type="evidence" value="ECO:0007669"/>
    <property type="project" value="UniProtKB-KW"/>
</dbReference>
<evidence type="ECO:0000256" key="7">
    <source>
        <dbReference type="ARBA" id="ARBA00022723"/>
    </source>
</evidence>
<evidence type="ECO:0000256" key="5">
    <source>
        <dbReference type="ARBA" id="ARBA00022670"/>
    </source>
</evidence>
<evidence type="ECO:0000256" key="2">
    <source>
        <dbReference type="ARBA" id="ARBA00004651"/>
    </source>
</evidence>
<evidence type="ECO:0000256" key="13">
    <source>
        <dbReference type="SAM" id="Phobius"/>
    </source>
</evidence>
<comment type="similarity">
    <text evidence="3">Belongs to the peptidase M50B family.</text>
</comment>
<dbReference type="InterPro" id="IPR044537">
    <property type="entry name" value="Rip2-like"/>
</dbReference>
<reference evidence="15 16" key="1">
    <citation type="submission" date="2017-05" db="EMBL/GenBank/DDBJ databases">
        <title>Butyricicoccus porcorum sp. nov. a butyrate-producing bacterium from the swine intestinal tract.</title>
        <authorList>
            <person name="Trachsel J."/>
            <person name="Humphrey S."/>
            <person name="Allen H.K."/>
        </authorList>
    </citation>
    <scope>NUCLEOTIDE SEQUENCE [LARGE SCALE GENOMIC DNA]</scope>
    <source>
        <strain evidence="15">BB10</strain>
    </source>
</reference>
<keyword evidence="7" id="KW-0479">Metal-binding</keyword>
<organism evidence="15 16">
    <name type="scientific">Butyricicoccus porcorum</name>
    <dbReference type="NCBI Taxonomy" id="1945634"/>
    <lineage>
        <taxon>Bacteria</taxon>
        <taxon>Bacillati</taxon>
        <taxon>Bacillota</taxon>
        <taxon>Clostridia</taxon>
        <taxon>Eubacteriales</taxon>
        <taxon>Butyricicoccaceae</taxon>
        <taxon>Butyricicoccus</taxon>
    </lineage>
</organism>
<feature type="transmembrane region" description="Helical" evidence="13">
    <location>
        <begin position="121"/>
        <end position="146"/>
    </location>
</feature>
<keyword evidence="5" id="KW-0645">Protease</keyword>
<keyword evidence="16" id="KW-1185">Reference proteome</keyword>
<proteinExistence type="inferred from homology"/>
<dbReference type="GO" id="GO:0046872">
    <property type="term" value="F:metal ion binding"/>
    <property type="evidence" value="ECO:0007669"/>
    <property type="project" value="UniProtKB-KW"/>
</dbReference>
<evidence type="ECO:0000256" key="8">
    <source>
        <dbReference type="ARBA" id="ARBA00022801"/>
    </source>
</evidence>
<dbReference type="Pfam" id="PF02163">
    <property type="entry name" value="Peptidase_M50"/>
    <property type="match status" value="1"/>
</dbReference>
<keyword evidence="11" id="KW-0482">Metalloprotease</keyword>
<feature type="transmembrane region" description="Helical" evidence="13">
    <location>
        <begin position="178"/>
        <end position="204"/>
    </location>
</feature>
<dbReference type="PANTHER" id="PTHR35864">
    <property type="entry name" value="ZINC METALLOPROTEASE MJ0611-RELATED"/>
    <property type="match status" value="1"/>
</dbReference>
<dbReference type="InterPro" id="IPR008915">
    <property type="entry name" value="Peptidase_M50"/>
</dbReference>
<gene>
    <name evidence="15" type="ORF">CBW42_05045</name>
</gene>
<keyword evidence="12 13" id="KW-0472">Membrane</keyword>
<dbReference type="CDD" id="cd06158">
    <property type="entry name" value="S2P-M50_like_1"/>
    <property type="match status" value="1"/>
</dbReference>
<evidence type="ECO:0000256" key="11">
    <source>
        <dbReference type="ARBA" id="ARBA00023049"/>
    </source>
</evidence>
<evidence type="ECO:0000313" key="16">
    <source>
        <dbReference type="Proteomes" id="UP000194903"/>
    </source>
</evidence>
<evidence type="ECO:0000256" key="12">
    <source>
        <dbReference type="ARBA" id="ARBA00023136"/>
    </source>
</evidence>
<evidence type="ECO:0000256" key="10">
    <source>
        <dbReference type="ARBA" id="ARBA00022989"/>
    </source>
</evidence>
<dbReference type="OrthoDB" id="9800627at2"/>
<evidence type="ECO:0000313" key="15">
    <source>
        <dbReference type="EMBL" id="OUM20950.1"/>
    </source>
</evidence>
<accession>A0A252F5K4</accession>
<dbReference type="GO" id="GO:0005886">
    <property type="term" value="C:plasma membrane"/>
    <property type="evidence" value="ECO:0007669"/>
    <property type="project" value="UniProtKB-SubCell"/>
</dbReference>